<protein>
    <submittedName>
        <fullName evidence="1">Uncharacterized protein</fullName>
    </submittedName>
</protein>
<dbReference type="InterPro" id="IPR000648">
    <property type="entry name" value="Oxysterol-bd"/>
</dbReference>
<evidence type="ECO:0000313" key="1">
    <source>
        <dbReference type="EMBL" id="CAF4405921.1"/>
    </source>
</evidence>
<name>A0A8S2W4B3_9BILA</name>
<gene>
    <name evidence="1" type="ORF">SMN809_LOCUS30663</name>
</gene>
<proteinExistence type="predicted"/>
<sequence>MEVNPKGLLTLELKRHHEIYTWESVTCTIHNIVVGRLWFEY</sequence>
<evidence type="ECO:0000313" key="2">
    <source>
        <dbReference type="Proteomes" id="UP000676336"/>
    </source>
</evidence>
<dbReference type="Proteomes" id="UP000676336">
    <property type="component" value="Unassembled WGS sequence"/>
</dbReference>
<dbReference type="EMBL" id="CAJOBI010058684">
    <property type="protein sequence ID" value="CAF4405921.1"/>
    <property type="molecule type" value="Genomic_DNA"/>
</dbReference>
<feature type="non-terminal residue" evidence="1">
    <location>
        <position position="1"/>
    </location>
</feature>
<accession>A0A8S2W4B3</accession>
<dbReference type="AlphaFoldDB" id="A0A8S2W4B3"/>
<dbReference type="SUPFAM" id="SSF144000">
    <property type="entry name" value="Oxysterol-binding protein-like"/>
    <property type="match status" value="1"/>
</dbReference>
<dbReference type="InterPro" id="IPR037239">
    <property type="entry name" value="OSBP_sf"/>
</dbReference>
<dbReference type="GO" id="GO:0008289">
    <property type="term" value="F:lipid binding"/>
    <property type="evidence" value="ECO:0007669"/>
    <property type="project" value="InterPro"/>
</dbReference>
<dbReference type="Pfam" id="PF01237">
    <property type="entry name" value="Oxysterol_BP"/>
    <property type="match status" value="1"/>
</dbReference>
<dbReference type="Gene3D" id="2.40.160.120">
    <property type="match status" value="1"/>
</dbReference>
<reference evidence="1" key="1">
    <citation type="submission" date="2021-02" db="EMBL/GenBank/DDBJ databases">
        <authorList>
            <person name="Nowell W R."/>
        </authorList>
    </citation>
    <scope>NUCLEOTIDE SEQUENCE</scope>
</reference>
<organism evidence="1 2">
    <name type="scientific">Rotaria magnacalcarata</name>
    <dbReference type="NCBI Taxonomy" id="392030"/>
    <lineage>
        <taxon>Eukaryota</taxon>
        <taxon>Metazoa</taxon>
        <taxon>Spiralia</taxon>
        <taxon>Gnathifera</taxon>
        <taxon>Rotifera</taxon>
        <taxon>Eurotatoria</taxon>
        <taxon>Bdelloidea</taxon>
        <taxon>Philodinida</taxon>
        <taxon>Philodinidae</taxon>
        <taxon>Rotaria</taxon>
    </lineage>
</organism>
<comment type="caution">
    <text evidence="1">The sequence shown here is derived from an EMBL/GenBank/DDBJ whole genome shotgun (WGS) entry which is preliminary data.</text>
</comment>